<dbReference type="InterPro" id="IPR002491">
    <property type="entry name" value="ABC_transptr_periplasmic_BD"/>
</dbReference>
<feature type="domain" description="Fe/B12 periplasmic-binding" evidence="3">
    <location>
        <begin position="54"/>
        <end position="314"/>
    </location>
</feature>
<reference evidence="5" key="1">
    <citation type="submission" date="2022-12" db="EMBL/GenBank/DDBJ databases">
        <authorList>
            <person name="Wang J."/>
        </authorList>
    </citation>
    <scope>NUCLEOTIDE SEQUENCE</scope>
    <source>
        <strain evidence="5">HY-42-06</strain>
    </source>
</reference>
<dbReference type="InterPro" id="IPR050902">
    <property type="entry name" value="ABC_Transporter_SBP"/>
</dbReference>
<dbReference type="PROSITE" id="PS50983">
    <property type="entry name" value="FE_B12_PBP"/>
    <property type="match status" value="1"/>
</dbReference>
<protein>
    <submittedName>
        <fullName evidence="5">ABC transporter substrate-binding protein</fullName>
    </submittedName>
</protein>
<keyword evidence="2" id="KW-0677">Repeat</keyword>
<proteinExistence type="inferred from homology"/>
<evidence type="ECO:0000256" key="1">
    <source>
        <dbReference type="ARBA" id="ARBA00008814"/>
    </source>
</evidence>
<dbReference type="Pfam" id="PF00395">
    <property type="entry name" value="SLH"/>
    <property type="match status" value="1"/>
</dbReference>
<dbReference type="PANTHER" id="PTHR30535:SF34">
    <property type="entry name" value="MOLYBDATE-BINDING PROTEIN MOLA"/>
    <property type="match status" value="1"/>
</dbReference>
<dbReference type="Proteomes" id="UP001079657">
    <property type="component" value="Unassembled WGS sequence"/>
</dbReference>
<evidence type="ECO:0000256" key="2">
    <source>
        <dbReference type="ARBA" id="ARBA00022737"/>
    </source>
</evidence>
<dbReference type="InterPro" id="IPR001119">
    <property type="entry name" value="SLH_dom"/>
</dbReference>
<evidence type="ECO:0000259" key="4">
    <source>
        <dbReference type="PROSITE" id="PS51272"/>
    </source>
</evidence>
<dbReference type="EMBL" id="JAPQES010000002">
    <property type="protein sequence ID" value="MCY6370725.1"/>
    <property type="molecule type" value="Genomic_DNA"/>
</dbReference>
<dbReference type="PANTHER" id="PTHR30535">
    <property type="entry name" value="VITAMIN B12-BINDING PROTEIN"/>
    <property type="match status" value="1"/>
</dbReference>
<gene>
    <name evidence="5" type="ORF">OXH55_08785</name>
</gene>
<dbReference type="SUPFAM" id="SSF53807">
    <property type="entry name" value="Helical backbone' metal receptor"/>
    <property type="match status" value="1"/>
</dbReference>
<evidence type="ECO:0000313" key="5">
    <source>
        <dbReference type="EMBL" id="MCY6370725.1"/>
    </source>
</evidence>
<dbReference type="Gene3D" id="3.40.50.1980">
    <property type="entry name" value="Nitrogenase molybdenum iron protein domain"/>
    <property type="match status" value="2"/>
</dbReference>
<dbReference type="RefSeq" id="WP_268049551.1">
    <property type="nucleotide sequence ID" value="NZ_JAPQES010000002.1"/>
</dbReference>
<accession>A0ABT4CNU1</accession>
<comment type="caution">
    <text evidence="5">The sequence shown here is derived from an EMBL/GenBank/DDBJ whole genome shotgun (WGS) entry which is preliminary data.</text>
</comment>
<dbReference type="PROSITE" id="PS51272">
    <property type="entry name" value="SLH"/>
    <property type="match status" value="1"/>
</dbReference>
<evidence type="ECO:0000259" key="3">
    <source>
        <dbReference type="PROSITE" id="PS50983"/>
    </source>
</evidence>
<dbReference type="PROSITE" id="PS51257">
    <property type="entry name" value="PROKAR_LIPOPROTEIN"/>
    <property type="match status" value="1"/>
</dbReference>
<evidence type="ECO:0000313" key="6">
    <source>
        <dbReference type="Proteomes" id="UP001079657"/>
    </source>
</evidence>
<organism evidence="5 6">
    <name type="scientific">Clostridium ganghwense</name>
    <dbReference type="NCBI Taxonomy" id="312089"/>
    <lineage>
        <taxon>Bacteria</taxon>
        <taxon>Bacillati</taxon>
        <taxon>Bacillota</taxon>
        <taxon>Clostridia</taxon>
        <taxon>Eubacteriales</taxon>
        <taxon>Clostridiaceae</taxon>
        <taxon>Clostridium</taxon>
    </lineage>
</organism>
<keyword evidence="6" id="KW-1185">Reference proteome</keyword>
<name>A0ABT4CNU1_9CLOT</name>
<comment type="similarity">
    <text evidence="1">Belongs to the bacterial solute-binding protein 8 family.</text>
</comment>
<sequence>MKKRITSVVLVLLLIFTAVGCGVKSDKVSSNKKYKIEFKDDSGRTIRMDKPAKRIISLYSAHTENLFELGLDEEIIGRGKSDTYPPKIIPKKVYSYKDDTESILSVQPDLVLIRPFIERHSPDFVKALENAGVNVVSLYPESFDEFDSYIEKLGMLTGKEKRAKELLEDFHKEMDVIEKDSSKIKNKVKVFFESTETNCRTITPKSTAAKSIEIAGGINIAQDAKALNDSTSIADYGAERILEKGKQIDVYVAQRGSMNAGGNPHSISIRPGFDKIKGVANGRVYNIDEKLISSPVFRHVKGMRELQRMFYPEIFDDISCFNSDEPLTREKLAKMIIMVKHKLIFTPTSRTYKKKKGHVYGSFKDVDTSSPYFDYIETSVLSGYIKCDKNTFNPKGKITREELAQVIYMLKDFDLKEANVLDINECSNPNIIKSIVTNKVMQLENGRFNPHKIVTEKEVVKILKRL</sequence>
<feature type="domain" description="SLH" evidence="4">
    <location>
        <begin position="359"/>
        <end position="421"/>
    </location>
</feature>
<dbReference type="Pfam" id="PF01497">
    <property type="entry name" value="Peripla_BP_2"/>
    <property type="match status" value="1"/>
</dbReference>